<proteinExistence type="predicted"/>
<keyword evidence="3" id="KW-1185">Reference proteome</keyword>
<evidence type="ECO:0000313" key="2">
    <source>
        <dbReference type="EMBL" id="TGE25146.1"/>
    </source>
</evidence>
<reference evidence="2 3" key="1">
    <citation type="submission" date="2019-04" db="EMBL/GenBank/DDBJ databases">
        <authorList>
            <person name="Feng G."/>
            <person name="Zhang J."/>
            <person name="Zhu H."/>
        </authorList>
    </citation>
    <scope>NUCLEOTIDE SEQUENCE [LARGE SCALE GENOMIC DNA]</scope>
    <source>
        <strain evidence="2 3">JCM 31653</strain>
    </source>
</reference>
<dbReference type="RefSeq" id="WP_135462725.1">
    <property type="nucleotide sequence ID" value="NZ_SRLC01000001.1"/>
</dbReference>
<sequence length="156" mass="17332">MRKLTTTLSMLSVAATLLLGACESQSVQPKPASYSSSIPQNRKVIHYAEWDEWGHASANCGGWGLCNYWDCWFCEVPRTATHKGTVEYDDLTNEGNLIIALNPTQEIEAKAIAEKWVFYVDKDIDNTNSRLHAGKYAFDPSVGESGGYIIPITIKK</sequence>
<protein>
    <recommendedName>
        <fullName evidence="4">Lipoprotein</fullName>
    </recommendedName>
</protein>
<organism evidence="2 3">
    <name type="scientific">Hymenobacter aquaticus</name>
    <dbReference type="NCBI Taxonomy" id="1867101"/>
    <lineage>
        <taxon>Bacteria</taxon>
        <taxon>Pseudomonadati</taxon>
        <taxon>Bacteroidota</taxon>
        <taxon>Cytophagia</taxon>
        <taxon>Cytophagales</taxon>
        <taxon>Hymenobacteraceae</taxon>
        <taxon>Hymenobacter</taxon>
    </lineage>
</organism>
<gene>
    <name evidence="2" type="ORF">E5K00_08100</name>
</gene>
<dbReference type="AlphaFoldDB" id="A0A4Z0Q6S1"/>
<feature type="chain" id="PRO_5021335486" description="Lipoprotein" evidence="1">
    <location>
        <begin position="27"/>
        <end position="156"/>
    </location>
</feature>
<keyword evidence="1" id="KW-0732">Signal</keyword>
<comment type="caution">
    <text evidence="2">The sequence shown here is derived from an EMBL/GenBank/DDBJ whole genome shotgun (WGS) entry which is preliminary data.</text>
</comment>
<dbReference type="EMBL" id="SRLC01000001">
    <property type="protein sequence ID" value="TGE25146.1"/>
    <property type="molecule type" value="Genomic_DNA"/>
</dbReference>
<evidence type="ECO:0008006" key="4">
    <source>
        <dbReference type="Google" id="ProtNLM"/>
    </source>
</evidence>
<dbReference type="PROSITE" id="PS51257">
    <property type="entry name" value="PROKAR_LIPOPROTEIN"/>
    <property type="match status" value="1"/>
</dbReference>
<accession>A0A4Z0Q6S1</accession>
<evidence type="ECO:0000313" key="3">
    <source>
        <dbReference type="Proteomes" id="UP000297549"/>
    </source>
</evidence>
<feature type="signal peptide" evidence="1">
    <location>
        <begin position="1"/>
        <end position="26"/>
    </location>
</feature>
<name>A0A4Z0Q6S1_9BACT</name>
<dbReference type="Proteomes" id="UP000297549">
    <property type="component" value="Unassembled WGS sequence"/>
</dbReference>
<evidence type="ECO:0000256" key="1">
    <source>
        <dbReference type="SAM" id="SignalP"/>
    </source>
</evidence>
<dbReference type="OrthoDB" id="1449988at2"/>